<dbReference type="Gene3D" id="3.40.50.300">
    <property type="entry name" value="P-loop containing nucleotide triphosphate hydrolases"/>
    <property type="match status" value="1"/>
</dbReference>
<dbReference type="Pfam" id="PF05729">
    <property type="entry name" value="NACHT"/>
    <property type="match status" value="1"/>
</dbReference>
<proteinExistence type="predicted"/>
<dbReference type="Proteomes" id="UP001627408">
    <property type="component" value="Unassembled WGS sequence"/>
</dbReference>
<feature type="domain" description="NACHT" evidence="1">
    <location>
        <begin position="103"/>
        <end position="221"/>
    </location>
</feature>
<dbReference type="InterPro" id="IPR007111">
    <property type="entry name" value="NACHT_NTPase"/>
</dbReference>
<evidence type="ECO:0000313" key="2">
    <source>
        <dbReference type="EMBL" id="MFL4469975.1"/>
    </source>
</evidence>
<comment type="caution">
    <text evidence="2">The sequence shown here is derived from an EMBL/GenBank/DDBJ whole genome shotgun (WGS) entry which is preliminary data.</text>
</comment>
<dbReference type="RefSeq" id="WP_407591866.1">
    <property type="nucleotide sequence ID" value="NZ_JBHDIY010000002.1"/>
</dbReference>
<sequence>MDDDIQQRGMDLLAERAANLLDFISKTAPGFLVETAKNGSLVLNKGLPDYLEASYNKCETIRTLLKRDSPTLLDDVYQEQRFQSDGKIRSEKEVCTSIGSRLERTIISGGAGSGKSVFLKKLFRRSIEDGHTYYPIFFEFRSIPIGSKKSLLDYVYQSVAQYAPTFTKKQFNFGLRRGLFFLMLDAFDEAPIDIREELVFEIDRISKKYPKCPLLITSRPSDEFRSWEGFHVAHMQPFSLPQCRSFIGKVDYPTEKKDEFLEFVTDEKFEKHGAFLSNPLLASMMLLTFEEYGDIPERKHIFYEKCFQVLLREHDASKGRFRRSYSSGLSHEELENVFTYFCVFSYLENRFNFEHSDVAAVVESAIAASGVSATIPAVIEDFVDAISILQRDGNHYEFTHRSFQEYFYARFAVKDRDLSLIDKVDEIRETGSSDGAIRMIADMDKTYFERNFLLPLASKLLKDLNGVDHGTSPDRLIGKFWASVGIRLSKNDEEQKDQARGMETTIYYSTMYDEEEYPKESLI</sequence>
<dbReference type="SUPFAM" id="SSF52540">
    <property type="entry name" value="P-loop containing nucleoside triphosphate hydrolases"/>
    <property type="match status" value="1"/>
</dbReference>
<keyword evidence="3" id="KW-1185">Reference proteome</keyword>
<evidence type="ECO:0000313" key="3">
    <source>
        <dbReference type="Proteomes" id="UP001627408"/>
    </source>
</evidence>
<dbReference type="EMBL" id="JBHDIY010000002">
    <property type="protein sequence ID" value="MFL4469975.1"/>
    <property type="molecule type" value="Genomic_DNA"/>
</dbReference>
<name>A0ABW8US70_9RHOB</name>
<organism evidence="2 3">
    <name type="scientific">Tateyamaria armeniaca</name>
    <dbReference type="NCBI Taxonomy" id="2518930"/>
    <lineage>
        <taxon>Bacteria</taxon>
        <taxon>Pseudomonadati</taxon>
        <taxon>Pseudomonadota</taxon>
        <taxon>Alphaproteobacteria</taxon>
        <taxon>Rhodobacterales</taxon>
        <taxon>Roseobacteraceae</taxon>
        <taxon>Tateyamaria</taxon>
    </lineage>
</organism>
<dbReference type="PANTHER" id="PTHR46844:SF1">
    <property type="entry name" value="SLR5058 PROTEIN"/>
    <property type="match status" value="1"/>
</dbReference>
<dbReference type="PROSITE" id="PS50837">
    <property type="entry name" value="NACHT"/>
    <property type="match status" value="1"/>
</dbReference>
<reference evidence="2 3" key="1">
    <citation type="submission" date="2024-08" db="EMBL/GenBank/DDBJ databases">
        <title>Tateyamaria sp. nov., isolated from marine algae.</title>
        <authorList>
            <person name="Choi B.J."/>
            <person name="Kim J.M."/>
            <person name="Lee J.K."/>
            <person name="Choi D.G."/>
            <person name="Bayburt H."/>
            <person name="Baek J.H."/>
            <person name="Han D.M."/>
            <person name="Jeon C.O."/>
        </authorList>
    </citation>
    <scope>NUCLEOTIDE SEQUENCE [LARGE SCALE GENOMIC DNA]</scope>
    <source>
        <strain evidence="2 3">KMU-156</strain>
    </source>
</reference>
<accession>A0ABW8US70</accession>
<evidence type="ECO:0000259" key="1">
    <source>
        <dbReference type="PROSITE" id="PS50837"/>
    </source>
</evidence>
<dbReference type="PANTHER" id="PTHR46844">
    <property type="entry name" value="SLR5058 PROTEIN"/>
    <property type="match status" value="1"/>
</dbReference>
<gene>
    <name evidence="2" type="ORF">ACERZ8_08895</name>
</gene>
<dbReference type="InterPro" id="IPR027417">
    <property type="entry name" value="P-loop_NTPase"/>
</dbReference>
<protein>
    <submittedName>
        <fullName evidence="2">NACHT domain-containing NTPase</fullName>
    </submittedName>
</protein>